<dbReference type="AlphaFoldDB" id="A0A6A6EA06"/>
<evidence type="ECO:0000256" key="1">
    <source>
        <dbReference type="ARBA" id="ARBA00022679"/>
    </source>
</evidence>
<feature type="compositionally biased region" description="Polar residues" evidence="5">
    <location>
        <begin position="41"/>
        <end position="73"/>
    </location>
</feature>
<keyword evidence="8" id="KW-1185">Reference proteome</keyword>
<evidence type="ECO:0000256" key="2">
    <source>
        <dbReference type="ARBA" id="ARBA00022741"/>
    </source>
</evidence>
<dbReference type="GO" id="GO:0004713">
    <property type="term" value="F:protein tyrosine kinase activity"/>
    <property type="evidence" value="ECO:0007669"/>
    <property type="project" value="TreeGrafter"/>
</dbReference>
<dbReference type="PANTHER" id="PTHR11042">
    <property type="entry name" value="EUKARYOTIC TRANSLATION INITIATION FACTOR 2-ALPHA KINASE EIF2-ALPHA KINASE -RELATED"/>
    <property type="match status" value="1"/>
</dbReference>
<dbReference type="GO" id="GO:0005524">
    <property type="term" value="F:ATP binding"/>
    <property type="evidence" value="ECO:0007669"/>
    <property type="project" value="UniProtKB-KW"/>
</dbReference>
<gene>
    <name evidence="7" type="ORF">K469DRAFT_724980</name>
</gene>
<organism evidence="7 8">
    <name type="scientific">Zopfia rhizophila CBS 207.26</name>
    <dbReference type="NCBI Taxonomy" id="1314779"/>
    <lineage>
        <taxon>Eukaryota</taxon>
        <taxon>Fungi</taxon>
        <taxon>Dikarya</taxon>
        <taxon>Ascomycota</taxon>
        <taxon>Pezizomycotina</taxon>
        <taxon>Dothideomycetes</taxon>
        <taxon>Dothideomycetes incertae sedis</taxon>
        <taxon>Zopfiaceae</taxon>
        <taxon>Zopfia</taxon>
    </lineage>
</organism>
<dbReference type="InterPro" id="IPR050339">
    <property type="entry name" value="CC_SR_Kinase"/>
</dbReference>
<sequence>MSMLNLHEEPTQWHFNRGPPSPTASSVSSTTSRSATPTTSNNPWSSVMASPTSTNSSPKESPNRTPQYTSRSATPVAPQPLRPIPGFSPMSPPPPSGEVFRGPEYPGSPISSNFPGSPNPYRQHVVSLPPLANGFVTPALVTQYQRVYPELIRRQGLEPQSARRAYLWALSNPRTSLLLVLCDDMASWPKAVIFGLSDESMPFSDADLHGIVANPRRVMEMQWRVTAKELPQNGAHVEFNARETVPLQQISIIRSSSTPEKSVDRVRWLGETDERIRIRKRFIITRPTQKATLLKQVQEFKQYDHKNIAKLLCSYSSTQPNVLGIVTAAAQYTLDEYLSLPTGEPNRPKLLLDWMHDLAQALDYLHSQSITHRSIRPRKILIDGSRIYLAPFGIGPSSDNMNSTSVTPQRLDQLHAYFQDQSYIYAAPEVIMPRGKKPGRPADVFSLGCIFLSMMTVAQNQSLPNFTQYRAASSHDASFHTNLERVGSWRARLYATATSGTRSGAVVTGRKERQLKSEACLLECIERMIRVDPAERVKMRKLAAFLAKVGDGKAVGGRRRSLDNGFSGQVAASVGVGNHGANGVSTSNGTNSITNVGDRKPQLSVFDGYFQQQRRYEHPATWGAQ</sequence>
<dbReference type="PANTHER" id="PTHR11042:SF190">
    <property type="entry name" value="MITOSIS INHIBITOR PROTEIN KINASE MIK1"/>
    <property type="match status" value="1"/>
</dbReference>
<dbReference type="GO" id="GO:0005737">
    <property type="term" value="C:cytoplasm"/>
    <property type="evidence" value="ECO:0007669"/>
    <property type="project" value="TreeGrafter"/>
</dbReference>
<evidence type="ECO:0000313" key="8">
    <source>
        <dbReference type="Proteomes" id="UP000800200"/>
    </source>
</evidence>
<evidence type="ECO:0000259" key="6">
    <source>
        <dbReference type="PROSITE" id="PS50011"/>
    </source>
</evidence>
<dbReference type="InterPro" id="IPR000719">
    <property type="entry name" value="Prot_kinase_dom"/>
</dbReference>
<dbReference type="GO" id="GO:0110031">
    <property type="term" value="P:negative regulation of G2/MI transition of meiotic cell cycle"/>
    <property type="evidence" value="ECO:0007669"/>
    <property type="project" value="TreeGrafter"/>
</dbReference>
<dbReference type="PROSITE" id="PS50011">
    <property type="entry name" value="PROTEIN_KINASE_DOM"/>
    <property type="match status" value="1"/>
</dbReference>
<keyword evidence="2" id="KW-0547">Nucleotide-binding</keyword>
<dbReference type="SUPFAM" id="SSF56112">
    <property type="entry name" value="Protein kinase-like (PK-like)"/>
    <property type="match status" value="1"/>
</dbReference>
<evidence type="ECO:0000256" key="5">
    <source>
        <dbReference type="SAM" id="MobiDB-lite"/>
    </source>
</evidence>
<evidence type="ECO:0000256" key="3">
    <source>
        <dbReference type="ARBA" id="ARBA00022777"/>
    </source>
</evidence>
<feature type="compositionally biased region" description="Low complexity" evidence="5">
    <location>
        <begin position="23"/>
        <end position="40"/>
    </location>
</feature>
<evidence type="ECO:0000256" key="4">
    <source>
        <dbReference type="ARBA" id="ARBA00022840"/>
    </source>
</evidence>
<dbReference type="Proteomes" id="UP000800200">
    <property type="component" value="Unassembled WGS sequence"/>
</dbReference>
<evidence type="ECO:0000313" key="7">
    <source>
        <dbReference type="EMBL" id="KAF2187885.1"/>
    </source>
</evidence>
<keyword evidence="3 7" id="KW-0418">Kinase</keyword>
<reference evidence="7" key="1">
    <citation type="journal article" date="2020" name="Stud. Mycol.">
        <title>101 Dothideomycetes genomes: a test case for predicting lifestyles and emergence of pathogens.</title>
        <authorList>
            <person name="Haridas S."/>
            <person name="Albert R."/>
            <person name="Binder M."/>
            <person name="Bloem J."/>
            <person name="Labutti K."/>
            <person name="Salamov A."/>
            <person name="Andreopoulos B."/>
            <person name="Baker S."/>
            <person name="Barry K."/>
            <person name="Bills G."/>
            <person name="Bluhm B."/>
            <person name="Cannon C."/>
            <person name="Castanera R."/>
            <person name="Culley D."/>
            <person name="Daum C."/>
            <person name="Ezra D."/>
            <person name="Gonzalez J."/>
            <person name="Henrissat B."/>
            <person name="Kuo A."/>
            <person name="Liang C."/>
            <person name="Lipzen A."/>
            <person name="Lutzoni F."/>
            <person name="Magnuson J."/>
            <person name="Mondo S."/>
            <person name="Nolan M."/>
            <person name="Ohm R."/>
            <person name="Pangilinan J."/>
            <person name="Park H.-J."/>
            <person name="Ramirez L."/>
            <person name="Alfaro M."/>
            <person name="Sun H."/>
            <person name="Tritt A."/>
            <person name="Yoshinaga Y."/>
            <person name="Zwiers L.-H."/>
            <person name="Turgeon B."/>
            <person name="Goodwin S."/>
            <person name="Spatafora J."/>
            <person name="Crous P."/>
            <person name="Grigoriev I."/>
        </authorList>
    </citation>
    <scope>NUCLEOTIDE SEQUENCE</scope>
    <source>
        <strain evidence="7">CBS 207.26</strain>
    </source>
</reference>
<dbReference type="GO" id="GO:0005634">
    <property type="term" value="C:nucleus"/>
    <property type="evidence" value="ECO:0007669"/>
    <property type="project" value="TreeGrafter"/>
</dbReference>
<keyword evidence="1" id="KW-0808">Transferase</keyword>
<protein>
    <submittedName>
        <fullName evidence="7">Kinase-like protein</fullName>
    </submittedName>
</protein>
<name>A0A6A6EA06_9PEZI</name>
<proteinExistence type="predicted"/>
<accession>A0A6A6EA06</accession>
<dbReference type="Gene3D" id="1.10.510.10">
    <property type="entry name" value="Transferase(Phosphotransferase) domain 1"/>
    <property type="match status" value="1"/>
</dbReference>
<feature type="region of interest" description="Disordered" evidence="5">
    <location>
        <begin position="1"/>
        <end position="104"/>
    </location>
</feature>
<dbReference type="EMBL" id="ML994625">
    <property type="protein sequence ID" value="KAF2187885.1"/>
    <property type="molecule type" value="Genomic_DNA"/>
</dbReference>
<feature type="compositionally biased region" description="Basic and acidic residues" evidence="5">
    <location>
        <begin position="1"/>
        <end position="11"/>
    </location>
</feature>
<dbReference type="OrthoDB" id="4062651at2759"/>
<keyword evidence="4" id="KW-0067">ATP-binding</keyword>
<dbReference type="SMART" id="SM00220">
    <property type="entry name" value="S_TKc"/>
    <property type="match status" value="1"/>
</dbReference>
<feature type="domain" description="Protein kinase" evidence="6">
    <location>
        <begin position="239"/>
        <end position="546"/>
    </location>
</feature>
<dbReference type="InterPro" id="IPR011009">
    <property type="entry name" value="Kinase-like_dom_sf"/>
</dbReference>
<dbReference type="Pfam" id="PF00069">
    <property type="entry name" value="Pkinase"/>
    <property type="match status" value="1"/>
</dbReference>